<gene>
    <name evidence="2" type="ORF">EQG79_16170</name>
</gene>
<feature type="region of interest" description="Disordered" evidence="1">
    <location>
        <begin position="115"/>
        <end position="229"/>
    </location>
</feature>
<dbReference type="EMBL" id="SBLB01000004">
    <property type="protein sequence ID" value="RYC68940.1"/>
    <property type="molecule type" value="Genomic_DNA"/>
</dbReference>
<dbReference type="AlphaFoldDB" id="A0A4Q2UMY2"/>
<feature type="compositionally biased region" description="Gly residues" evidence="1">
    <location>
        <begin position="185"/>
        <end position="195"/>
    </location>
</feature>
<protein>
    <submittedName>
        <fullName evidence="2">Uncharacterized protein</fullName>
    </submittedName>
</protein>
<dbReference type="Proteomes" id="UP000290407">
    <property type="component" value="Unassembled WGS sequence"/>
</dbReference>
<sequence>MAIDQQTSNLITTTINAFNGDSKAVSPLDGVSLIDSWTSALRDADDSANPVSSSLSDLKAELQSGNPDSAQIRQLLNDLTEQARAVANSADTDVKTRLNSLIEALEGFGNQLGGSANMTDAKNQQAPMSSTVGGESTTSGSGVPPSQQNDNDFSDRNGGTVDRNSSAMGMDDTTGSDGARMQDGGSYGSGYGTGSDGDDYSANSGTQRSGVSGGTADSGSGSSGGRSQY</sequence>
<feature type="compositionally biased region" description="Low complexity" evidence="1">
    <location>
        <begin position="214"/>
        <end position="229"/>
    </location>
</feature>
<reference evidence="2 3" key="1">
    <citation type="submission" date="2019-01" db="EMBL/GenBank/DDBJ databases">
        <title>Spirosoma flava sp. nov., a propanil-degrading bacterium isolated from herbicide-contaminated soil.</title>
        <authorList>
            <person name="Zhang L."/>
            <person name="Jiang J.-D."/>
        </authorList>
    </citation>
    <scope>NUCLEOTIDE SEQUENCE [LARGE SCALE GENOMIC DNA]</scope>
    <source>
        <strain evidence="2 3">TY50</strain>
    </source>
</reference>
<name>A0A4Q2UMY2_9BACT</name>
<dbReference type="RefSeq" id="WP_129602580.1">
    <property type="nucleotide sequence ID" value="NZ_SBLB01000004.1"/>
</dbReference>
<evidence type="ECO:0000313" key="3">
    <source>
        <dbReference type="Proteomes" id="UP000290407"/>
    </source>
</evidence>
<evidence type="ECO:0000256" key="1">
    <source>
        <dbReference type="SAM" id="MobiDB-lite"/>
    </source>
</evidence>
<comment type="caution">
    <text evidence="2">The sequence shown here is derived from an EMBL/GenBank/DDBJ whole genome shotgun (WGS) entry which is preliminary data.</text>
</comment>
<feature type="compositionally biased region" description="Polar residues" evidence="1">
    <location>
        <begin position="115"/>
        <end position="128"/>
    </location>
</feature>
<keyword evidence="3" id="KW-1185">Reference proteome</keyword>
<organism evidence="2 3">
    <name type="scientific">Spirosoma sordidisoli</name>
    <dbReference type="NCBI Taxonomy" id="2502893"/>
    <lineage>
        <taxon>Bacteria</taxon>
        <taxon>Pseudomonadati</taxon>
        <taxon>Bacteroidota</taxon>
        <taxon>Cytophagia</taxon>
        <taxon>Cytophagales</taxon>
        <taxon>Cytophagaceae</taxon>
        <taxon>Spirosoma</taxon>
    </lineage>
</organism>
<evidence type="ECO:0000313" key="2">
    <source>
        <dbReference type="EMBL" id="RYC68940.1"/>
    </source>
</evidence>
<accession>A0A4Q2UMY2</accession>
<proteinExistence type="predicted"/>
<feature type="compositionally biased region" description="Low complexity" evidence="1">
    <location>
        <begin position="129"/>
        <end position="146"/>
    </location>
</feature>